<reference evidence="1" key="1">
    <citation type="submission" date="2021-12" db="EMBL/GenBank/DDBJ databases">
        <authorList>
            <person name="Zaccaron A."/>
            <person name="Stergiopoulos I."/>
        </authorList>
    </citation>
    <scope>NUCLEOTIDE SEQUENCE</scope>
    <source>
        <strain evidence="1">Race5_Kim</strain>
    </source>
</reference>
<dbReference type="KEGG" id="ffu:CLAFUR5_08867"/>
<gene>
    <name evidence="1" type="ORF">CLAFUR5_08867</name>
</gene>
<keyword evidence="2" id="KW-1185">Reference proteome</keyword>
<dbReference type="InterPro" id="IPR038883">
    <property type="entry name" value="AN11006-like"/>
</dbReference>
<protein>
    <submittedName>
        <fullName evidence="1">Uncharacterized protein</fullName>
    </submittedName>
</protein>
<dbReference type="EMBL" id="CP090171">
    <property type="protein sequence ID" value="UJO21830.1"/>
    <property type="molecule type" value="Genomic_DNA"/>
</dbReference>
<proteinExistence type="predicted"/>
<dbReference type="RefSeq" id="XP_047766196.1">
    <property type="nucleotide sequence ID" value="XM_047908015.1"/>
</dbReference>
<dbReference type="AlphaFoldDB" id="A0A9Q8PG72"/>
<dbReference type="Proteomes" id="UP000756132">
    <property type="component" value="Chromosome 9"/>
</dbReference>
<organism evidence="1 2">
    <name type="scientific">Passalora fulva</name>
    <name type="common">Tomato leaf mold</name>
    <name type="synonym">Cladosporium fulvum</name>
    <dbReference type="NCBI Taxonomy" id="5499"/>
    <lineage>
        <taxon>Eukaryota</taxon>
        <taxon>Fungi</taxon>
        <taxon>Dikarya</taxon>
        <taxon>Ascomycota</taxon>
        <taxon>Pezizomycotina</taxon>
        <taxon>Dothideomycetes</taxon>
        <taxon>Dothideomycetidae</taxon>
        <taxon>Mycosphaerellales</taxon>
        <taxon>Mycosphaerellaceae</taxon>
        <taxon>Fulvia</taxon>
    </lineage>
</organism>
<accession>A0A9Q8PG72</accession>
<dbReference type="PANTHER" id="PTHR42085">
    <property type="entry name" value="F-BOX DOMAIN-CONTAINING PROTEIN"/>
    <property type="match status" value="1"/>
</dbReference>
<sequence length="183" mass="20881">MAAPSTPPENKTCHLLELPAELRNTIYRYTLCAEEEIAITSDSNNCHQPALLRTCRQVRQEAAPIYYHENEITIDAPDFDPSLIIAFWQHAGRHIPFDKRSKVLIDIGRNVRSWNNLLSWVKAFWDGRVTYMVPGDPGDYEWNAGAGAFAIAIKVKAMKGAWADVEDWLEIYKMATNIMIGWE</sequence>
<name>A0A9Q8PG72_PASFU</name>
<dbReference type="OrthoDB" id="62952at2759"/>
<reference evidence="1" key="2">
    <citation type="journal article" date="2022" name="Microb. Genom.">
        <title>A chromosome-scale genome assembly of the tomato pathogen Cladosporium fulvum reveals a compartmentalized genome architecture and the presence of a dispensable chromosome.</title>
        <authorList>
            <person name="Zaccaron A.Z."/>
            <person name="Chen L.H."/>
            <person name="Samaras A."/>
            <person name="Stergiopoulos I."/>
        </authorList>
    </citation>
    <scope>NUCLEOTIDE SEQUENCE</scope>
    <source>
        <strain evidence="1">Race5_Kim</strain>
    </source>
</reference>
<dbReference type="OMA" id="HENEITI"/>
<evidence type="ECO:0000313" key="1">
    <source>
        <dbReference type="EMBL" id="UJO21830.1"/>
    </source>
</evidence>
<dbReference type="PANTHER" id="PTHR42085:SF1">
    <property type="entry name" value="F-BOX DOMAIN-CONTAINING PROTEIN"/>
    <property type="match status" value="1"/>
</dbReference>
<dbReference type="GeneID" id="71988745"/>
<evidence type="ECO:0000313" key="2">
    <source>
        <dbReference type="Proteomes" id="UP000756132"/>
    </source>
</evidence>